<dbReference type="FunFam" id="3.30.565.10:FF:000028">
    <property type="entry name" value="PAS sensor protein"/>
    <property type="match status" value="1"/>
</dbReference>
<evidence type="ECO:0000313" key="3">
    <source>
        <dbReference type="EMBL" id="BAC69101.1"/>
    </source>
</evidence>
<dbReference type="InterPro" id="IPR052016">
    <property type="entry name" value="Bact_Sigma-Reg"/>
</dbReference>
<dbReference type="InterPro" id="IPR035965">
    <property type="entry name" value="PAS-like_dom_sf"/>
</dbReference>
<dbReference type="eggNOG" id="COG2203">
    <property type="taxonomic scope" value="Bacteria"/>
</dbReference>
<dbReference type="Gene3D" id="3.30.450.40">
    <property type="match status" value="1"/>
</dbReference>
<dbReference type="SMART" id="SM00091">
    <property type="entry name" value="PAS"/>
    <property type="match status" value="2"/>
</dbReference>
<dbReference type="Gene3D" id="3.30.450.20">
    <property type="entry name" value="PAS domain"/>
    <property type="match status" value="2"/>
</dbReference>
<gene>
    <name evidence="3" type="primary">prpJ5</name>
    <name evidence="3" type="ORF">SAVERM_1391</name>
</gene>
<dbReference type="PANTHER" id="PTHR43156">
    <property type="entry name" value="STAGE II SPORULATION PROTEIN E-RELATED"/>
    <property type="match status" value="1"/>
</dbReference>
<dbReference type="PROSITE" id="PS50112">
    <property type="entry name" value="PAS"/>
    <property type="match status" value="1"/>
</dbReference>
<dbReference type="InterPro" id="IPR013656">
    <property type="entry name" value="PAS_4"/>
</dbReference>
<evidence type="ECO:0000259" key="2">
    <source>
        <dbReference type="PROSITE" id="PS50112"/>
    </source>
</evidence>
<dbReference type="InterPro" id="IPR000014">
    <property type="entry name" value="PAS"/>
</dbReference>
<dbReference type="InterPro" id="IPR003018">
    <property type="entry name" value="GAF"/>
</dbReference>
<name>Q82NB2_STRAW</name>
<dbReference type="KEGG" id="sma:SAVERM_1391"/>
<organism evidence="3 4">
    <name type="scientific">Streptomyces avermitilis (strain ATCC 31267 / DSM 46492 / JCM 5070 / NBRC 14893 / NCIMB 12804 / NRRL 8165 / MA-4680)</name>
    <dbReference type="NCBI Taxonomy" id="227882"/>
    <lineage>
        <taxon>Bacteria</taxon>
        <taxon>Bacillati</taxon>
        <taxon>Actinomycetota</taxon>
        <taxon>Actinomycetes</taxon>
        <taxon>Kitasatosporales</taxon>
        <taxon>Streptomycetaceae</taxon>
        <taxon>Streptomyces</taxon>
    </lineage>
</organism>
<protein>
    <submittedName>
        <fullName evidence="3">Magnesium or manganese-dependent protein phosphatase</fullName>
    </submittedName>
</protein>
<evidence type="ECO:0000313" key="4">
    <source>
        <dbReference type="Proteomes" id="UP000000428"/>
    </source>
</evidence>
<dbReference type="Proteomes" id="UP000000428">
    <property type="component" value="Chromosome"/>
</dbReference>
<dbReference type="InterPro" id="IPR003594">
    <property type="entry name" value="HATPase_dom"/>
</dbReference>
<dbReference type="GO" id="GO:0006355">
    <property type="term" value="P:regulation of DNA-templated transcription"/>
    <property type="evidence" value="ECO:0007669"/>
    <property type="project" value="InterPro"/>
</dbReference>
<sequence length="853" mass="92007">MASAWSPTRRGSRERPTRVRVTTVAGRVRRTGVDDIGIRYEVVSGVEKRMTVLSESGDDPFALHHAASVVLDDRGTVVGWSRRAQELLGYPESAVIGRPAFDVLIDPGSLPAAKDAAATCRRDGGWFGVLAVRHSSGRLVEMGFRARALLRGDHVREWFLVGAPAAEVLEWQRDRAVLDGLFRRCPIGLVVHSPELTILRVNRAIERFTGIPAASFRGMPTGALLVAEDARTSVDRVRQVVETGRSQVSTEQYARLERDPARVRAASVSAFRLEDPAGRVLGVAETVEDVTERHRARLRLALLNQAGARIGSTLDVRETARELADVMVPHLADHVSVDLSPPVMRGEEPAQAPTGPVARVAVRGVVARQPDLEYPEGEPVQFAPGTPQAGCLADGRPVLEPVLSPDWFLAEPRQGEHAPDLSAHSLIVVPLAARGLVLGVMSLWRSRHPEPFEPDDLTLAQELASRAAVSIDNARRFTQQQQTASTLQRTLLPRTVPHQPAVEVAPRYLPASTASGPGGDWFDVIPLSGARVALVVGDVVGHGLHAAATMGRLRTAVHTLATLDLEPDEVLSRLDDLVNLLAAEQETAGEGPAGEQIVGATCLYAVYDPVSRQCSAARAGHPLPVVTTPDGQAGLLDLPPGPPLGLGGLPFEAREIELAEGSLLTLYTNGLIGERHIDVDTGLQRLRTALTHPADPLEKTCQAVVDSLVPAQPADDIALLIARTRVLPPENVASWQLPLEPTAAAQARALATAQLSQWGLEHLAFTTELIASELVTNAYRYAGGPVTLRLIRERCLVCEVADASHTSPHLRRARTTDEGGRGLFLVAQMTERWGTRYSREGKTVWTEQPLLGL</sequence>
<dbReference type="Pfam" id="PF13581">
    <property type="entry name" value="HATPase_c_2"/>
    <property type="match status" value="1"/>
</dbReference>
<reference evidence="3 4" key="1">
    <citation type="journal article" date="2001" name="Proc. Natl. Acad. Sci. U.S.A.">
        <title>Genome sequence of an industrial microorganism Streptomyces avermitilis: deducing the ability of producing secondary metabolites.</title>
        <authorList>
            <person name="Omura S."/>
            <person name="Ikeda H."/>
            <person name="Ishikawa J."/>
            <person name="Hanamoto A."/>
            <person name="Takahashi C."/>
            <person name="Shinose M."/>
            <person name="Takahashi Y."/>
            <person name="Horikawa H."/>
            <person name="Nakazawa H."/>
            <person name="Osonoe T."/>
            <person name="Kikuchi H."/>
            <person name="Shiba T."/>
            <person name="Sakaki Y."/>
            <person name="Hattori M."/>
        </authorList>
    </citation>
    <scope>NUCLEOTIDE SEQUENCE [LARGE SCALE GENOMIC DNA]</scope>
    <source>
        <strain evidence="4">ATCC 31267 / DSM 46492 / JCM 5070 / NBRC 14893 / NCIMB 12804 / NRRL 8165 / MA-4680</strain>
    </source>
</reference>
<dbReference type="CDD" id="cd00130">
    <property type="entry name" value="PAS"/>
    <property type="match status" value="2"/>
</dbReference>
<dbReference type="eggNOG" id="COG2208">
    <property type="taxonomic scope" value="Bacteria"/>
</dbReference>
<dbReference type="PANTHER" id="PTHR43156:SF2">
    <property type="entry name" value="STAGE II SPORULATION PROTEIN E"/>
    <property type="match status" value="1"/>
</dbReference>
<evidence type="ECO:0000256" key="1">
    <source>
        <dbReference type="ARBA" id="ARBA00022801"/>
    </source>
</evidence>
<dbReference type="SUPFAM" id="SSF55781">
    <property type="entry name" value="GAF domain-like"/>
    <property type="match status" value="1"/>
</dbReference>
<dbReference type="InterPro" id="IPR001932">
    <property type="entry name" value="PPM-type_phosphatase-like_dom"/>
</dbReference>
<dbReference type="Gene3D" id="3.30.565.10">
    <property type="entry name" value="Histidine kinase-like ATPase, C-terminal domain"/>
    <property type="match status" value="1"/>
</dbReference>
<dbReference type="SUPFAM" id="SSF81606">
    <property type="entry name" value="PP2C-like"/>
    <property type="match status" value="1"/>
</dbReference>
<dbReference type="Gene3D" id="3.60.40.10">
    <property type="entry name" value="PPM-type phosphatase domain"/>
    <property type="match status" value="1"/>
</dbReference>
<dbReference type="SUPFAM" id="SSF55785">
    <property type="entry name" value="PYP-like sensor domain (PAS domain)"/>
    <property type="match status" value="2"/>
</dbReference>
<dbReference type="CDD" id="cd16936">
    <property type="entry name" value="HATPase_RsbW-like"/>
    <property type="match status" value="1"/>
</dbReference>
<dbReference type="Pfam" id="PF08448">
    <property type="entry name" value="PAS_4"/>
    <property type="match status" value="1"/>
</dbReference>
<dbReference type="InterPro" id="IPR013767">
    <property type="entry name" value="PAS_fold"/>
</dbReference>
<keyword evidence="4" id="KW-1185">Reference proteome</keyword>
<dbReference type="Pfam" id="PF07228">
    <property type="entry name" value="SpoIIE"/>
    <property type="match status" value="1"/>
</dbReference>
<dbReference type="GO" id="GO:0016791">
    <property type="term" value="F:phosphatase activity"/>
    <property type="evidence" value="ECO:0007669"/>
    <property type="project" value="TreeGrafter"/>
</dbReference>
<reference evidence="3 4" key="2">
    <citation type="journal article" date="2003" name="Nat. Biotechnol.">
        <title>Complete genome sequence and comparative analysis of the industrial microorganism Streptomyces avermitilis.</title>
        <authorList>
            <person name="Ikeda H."/>
            <person name="Ishikawa J."/>
            <person name="Hanamoto A."/>
            <person name="Shinose M."/>
            <person name="Kikuchi H."/>
            <person name="Shiba T."/>
            <person name="Sakaki Y."/>
            <person name="Hattori M."/>
            <person name="Omura S."/>
        </authorList>
    </citation>
    <scope>NUCLEOTIDE SEQUENCE [LARGE SCALE GENOMIC DNA]</scope>
    <source>
        <strain evidence="4">ATCC 31267 / DSM 46492 / JCM 5070 / NBRC 14893 / NCIMB 12804 / NRRL 8165 / MA-4680</strain>
    </source>
</reference>
<dbReference type="FunFam" id="3.30.450.40:FF:000035">
    <property type="entry name" value="PAS sensor protein"/>
    <property type="match status" value="1"/>
</dbReference>
<dbReference type="Pfam" id="PF13185">
    <property type="entry name" value="GAF_2"/>
    <property type="match status" value="1"/>
</dbReference>
<reference evidence="3 4" key="3">
    <citation type="journal article" date="2014" name="J. Ind. Microbiol. Biotechnol.">
        <title>Genome mining of the Streptomyces avermitilis genome and development of genome-minimized hosts for heterologous expression of biosynthetic gene clusters.</title>
        <authorList>
            <person name="Ikeda H."/>
            <person name="Shin-ya K."/>
            <person name="Omura S."/>
        </authorList>
    </citation>
    <scope>NUCLEOTIDE SEQUENCE [LARGE SCALE GENOMIC DNA]</scope>
    <source>
        <strain evidence="4">ATCC 31267 / DSM 46492 / JCM 5070 / NBRC 14893 / NCIMB 12804 / NRRL 8165 / MA-4680</strain>
    </source>
</reference>
<accession>Q82NB2</accession>
<dbReference type="Pfam" id="PF00989">
    <property type="entry name" value="PAS"/>
    <property type="match status" value="1"/>
</dbReference>
<dbReference type="FunFam" id="3.60.40.10:FF:000031">
    <property type="entry name" value="PAS sensor protein"/>
    <property type="match status" value="1"/>
</dbReference>
<proteinExistence type="predicted"/>
<feature type="domain" description="PAS" evidence="2">
    <location>
        <begin position="69"/>
        <end position="107"/>
    </location>
</feature>
<dbReference type="InterPro" id="IPR029016">
    <property type="entry name" value="GAF-like_dom_sf"/>
</dbReference>
<dbReference type="NCBIfam" id="TIGR00229">
    <property type="entry name" value="sensory_box"/>
    <property type="match status" value="2"/>
</dbReference>
<dbReference type="SUPFAM" id="SSF55874">
    <property type="entry name" value="ATPase domain of HSP90 chaperone/DNA topoisomerase II/histidine kinase"/>
    <property type="match status" value="1"/>
</dbReference>
<dbReference type="SMART" id="SM00331">
    <property type="entry name" value="PP2C_SIG"/>
    <property type="match status" value="1"/>
</dbReference>
<dbReference type="InterPro" id="IPR036890">
    <property type="entry name" value="HATPase_C_sf"/>
</dbReference>
<dbReference type="InterPro" id="IPR036457">
    <property type="entry name" value="PPM-type-like_dom_sf"/>
</dbReference>
<dbReference type="HOGENOM" id="CLU_000445_43_3_11"/>
<keyword evidence="1" id="KW-0378">Hydrolase</keyword>
<dbReference type="AlphaFoldDB" id="Q82NB2"/>
<dbReference type="EMBL" id="BA000030">
    <property type="protein sequence ID" value="BAC69101.1"/>
    <property type="molecule type" value="Genomic_DNA"/>
</dbReference>
<dbReference type="SMART" id="SM00065">
    <property type="entry name" value="GAF"/>
    <property type="match status" value="1"/>
</dbReference>